<dbReference type="PROSITE" id="PS51756">
    <property type="entry name" value="LXG"/>
    <property type="match status" value="1"/>
</dbReference>
<feature type="domain" description="LXG" evidence="2">
    <location>
        <begin position="1"/>
        <end position="247"/>
    </location>
</feature>
<organism evidence="3 4">
    <name type="scientific">Pseudolactococcus raffinolactis</name>
    <dbReference type="NCBI Taxonomy" id="1366"/>
    <lineage>
        <taxon>Bacteria</taxon>
        <taxon>Bacillati</taxon>
        <taxon>Bacillota</taxon>
        <taxon>Bacilli</taxon>
        <taxon>Lactobacillales</taxon>
        <taxon>Streptococcaceae</taxon>
        <taxon>Pseudolactococcus</taxon>
    </lineage>
</organism>
<dbReference type="EMBL" id="CP047616">
    <property type="protein sequence ID" value="QIW53697.1"/>
    <property type="molecule type" value="Genomic_DNA"/>
</dbReference>
<dbReference type="RefSeq" id="WP_167838683.1">
    <property type="nucleotide sequence ID" value="NZ_CP047616.1"/>
</dbReference>
<reference evidence="3 4" key="1">
    <citation type="submission" date="2019-12" db="EMBL/GenBank/DDBJ databases">
        <title>Whole genome sequences of Lactococcus raffinolactis strains isolated from sewage.</title>
        <authorList>
            <person name="Ybazeta G."/>
            <person name="Ross M."/>
            <person name="Brabant-Kirwan D."/>
            <person name="Saleh M."/>
            <person name="Dillon J.A."/>
            <person name="Splinter K."/>
            <person name="Nokhbeh R."/>
        </authorList>
    </citation>
    <scope>NUCLEOTIDE SEQUENCE [LARGE SCALE GENOMIC DNA]</scope>
    <source>
        <strain evidence="3 4">Lr_19_5</strain>
    </source>
</reference>
<evidence type="ECO:0000256" key="1">
    <source>
        <dbReference type="ARBA" id="ARBA00034117"/>
    </source>
</evidence>
<accession>A0A6H0UFR2</accession>
<protein>
    <recommendedName>
        <fullName evidence="2">LXG domain-containing protein</fullName>
    </recommendedName>
</protein>
<comment type="similarity">
    <text evidence="1">In the N-terminal section; belongs to the LXG family.</text>
</comment>
<evidence type="ECO:0000313" key="3">
    <source>
        <dbReference type="EMBL" id="QIW53697.1"/>
    </source>
</evidence>
<dbReference type="Proteomes" id="UP000501945">
    <property type="component" value="Chromosome"/>
</dbReference>
<name>A0A6H0UFR2_9LACT</name>
<sequence>MGVIFSKSESSQLISNCQGNIAAGLEVINDLKSGSNKLMQAIDGKTLSGAAYNAGKGLFGELIIPTITRCGQAIEEMSQDLQRYISANQAIQAASTDILDEAKLEQKIRESETYRNTIKATADALNSQAFGILGMTNPVTAMLSLANQLFDIQGKLNSYVASLDQDIEKLKQDLRLLQNFVSETQGLFSNSLTNFKIAMQGVTVLGKLIVNGNGTYSFPKGMDKSWFTEKKKSQKFQNDQLTKEQLETFLKDGGQLMVYKDRAKVKMANQNDLASDISFADADVVIWYIVKDGVVINLAEHPEFKDLYRYLQTKGSKLNKDQYKTISFNQAEKMTVDSMGGIEGRIARFEYYFRPAENALAGIVAA</sequence>
<dbReference type="InterPro" id="IPR006829">
    <property type="entry name" value="LXG_dom"/>
</dbReference>
<gene>
    <name evidence="3" type="ORF">GU336_05840</name>
</gene>
<proteinExistence type="inferred from homology"/>
<evidence type="ECO:0000313" key="4">
    <source>
        <dbReference type="Proteomes" id="UP000501945"/>
    </source>
</evidence>
<dbReference type="AlphaFoldDB" id="A0A6H0UFR2"/>
<evidence type="ECO:0000259" key="2">
    <source>
        <dbReference type="PROSITE" id="PS51756"/>
    </source>
</evidence>